<feature type="domain" description="Carboxylesterase type B" evidence="5">
    <location>
        <begin position="51"/>
        <end position="388"/>
    </location>
</feature>
<dbReference type="Gene3D" id="3.40.50.1820">
    <property type="entry name" value="alpha/beta hydrolase"/>
    <property type="match status" value="1"/>
</dbReference>
<dbReference type="Pfam" id="PF00135">
    <property type="entry name" value="COesterase"/>
    <property type="match status" value="1"/>
</dbReference>
<dbReference type="Proteomes" id="UP000469559">
    <property type="component" value="Unassembled WGS sequence"/>
</dbReference>
<evidence type="ECO:0000256" key="3">
    <source>
        <dbReference type="RuleBase" id="RU361235"/>
    </source>
</evidence>
<proteinExistence type="inferred from homology"/>
<dbReference type="PANTHER" id="PTHR43918:SF4">
    <property type="entry name" value="CARBOXYLIC ESTER HYDROLASE"/>
    <property type="match status" value="1"/>
</dbReference>
<evidence type="ECO:0000259" key="5">
    <source>
        <dbReference type="Pfam" id="PF00135"/>
    </source>
</evidence>
<dbReference type="EMBL" id="QGMF01000296">
    <property type="protein sequence ID" value="TVY17052.1"/>
    <property type="molecule type" value="Genomic_DNA"/>
</dbReference>
<name>A0A8T9BFJ9_9HELO</name>
<dbReference type="OrthoDB" id="408631at2759"/>
<sequence>VFKELFFPFVAFYSCLALFKMKATIILPLAAAASVCAASLQDRAGIWLTGQTVNTTSGLVSGHGAKNQSGVSEYLGIPFAQPPVGGLRFAAPVKFTGKASLNGTSFGPSCPVKASNASTPSVSILIAANITEAGVEMDSIFATPNKYDEDCLYLNVWTKPQTGEDKKAVLVWIYGGGFNTGSAAIPGNNGANIAELEDVVVVSFNYRLSILGFPGNPAGPNNLALLDQRLAIEWVRDNIENFGGDKSRVTLFGQSAGSVSVDLYSYAWVNDPIASGFIGESGTAFSWGFPHAKSDSAGSWFTVTATLGCGNASSDSKSVLSCMRSKSSTAILNALPSASGIAAVLGYFGPTIDDTVVFSNYSERTPAKLPILVGSNNYESGYFRTEFALANTTLPDLFWDEYTLQDFTCPAGIRANASVKAGSPIWRYRYFGDFPNTRISSEAGAWHGAEMPIIFDTMPSDPASTPEEISISQYMRGAWAAFAKDPVKGLETYGWPSYDVSNDTLIRLAYDNITGTNAVNPALYDANCVYVNVSSTAAVGGPLTTPGATANGTSKPTTSISGSASASGAAATDFSSGGVRFESRIGLVLAALMMAWFL</sequence>
<dbReference type="EC" id="3.1.1.-" evidence="3"/>
<feature type="compositionally biased region" description="Polar residues" evidence="4">
    <location>
        <begin position="546"/>
        <end position="556"/>
    </location>
</feature>
<keyword evidence="2 3" id="KW-0378">Hydrolase</keyword>
<dbReference type="InterPro" id="IPR019826">
    <property type="entry name" value="Carboxylesterase_B_AS"/>
</dbReference>
<accession>A0A8T9BFJ9</accession>
<organism evidence="6 7">
    <name type="scientific">Lachnellula arida</name>
    <dbReference type="NCBI Taxonomy" id="1316785"/>
    <lineage>
        <taxon>Eukaryota</taxon>
        <taxon>Fungi</taxon>
        <taxon>Dikarya</taxon>
        <taxon>Ascomycota</taxon>
        <taxon>Pezizomycotina</taxon>
        <taxon>Leotiomycetes</taxon>
        <taxon>Helotiales</taxon>
        <taxon>Lachnaceae</taxon>
        <taxon>Lachnellula</taxon>
    </lineage>
</organism>
<comment type="similarity">
    <text evidence="1 3">Belongs to the type-B carboxylesterase/lipase family.</text>
</comment>
<feature type="region of interest" description="Disordered" evidence="4">
    <location>
        <begin position="543"/>
        <end position="574"/>
    </location>
</feature>
<dbReference type="PROSITE" id="PS00122">
    <property type="entry name" value="CARBOXYLESTERASE_B_1"/>
    <property type="match status" value="1"/>
</dbReference>
<evidence type="ECO:0000256" key="1">
    <source>
        <dbReference type="ARBA" id="ARBA00005964"/>
    </source>
</evidence>
<evidence type="ECO:0000313" key="6">
    <source>
        <dbReference type="EMBL" id="TVY17052.1"/>
    </source>
</evidence>
<keyword evidence="7" id="KW-1185">Reference proteome</keyword>
<dbReference type="PANTHER" id="PTHR43918">
    <property type="entry name" value="ACETYLCHOLINESTERASE"/>
    <property type="match status" value="1"/>
</dbReference>
<reference evidence="6 7" key="1">
    <citation type="submission" date="2018-05" db="EMBL/GenBank/DDBJ databases">
        <title>Whole genome sequencing for identification of molecular markers to develop diagnostic detection tools for the regulated plant pathogen Lachnellula willkommii.</title>
        <authorList>
            <person name="Giroux E."/>
            <person name="Bilodeau G."/>
        </authorList>
    </citation>
    <scope>NUCLEOTIDE SEQUENCE [LARGE SCALE GENOMIC DNA]</scope>
    <source>
        <strain evidence="6 7">CBS 203.66</strain>
    </source>
</reference>
<protein>
    <recommendedName>
        <fullName evidence="3">Carboxylic ester hydrolase</fullName>
        <ecNumber evidence="3">3.1.1.-</ecNumber>
    </recommendedName>
</protein>
<dbReference type="SUPFAM" id="SSF53474">
    <property type="entry name" value="alpha/beta-Hydrolases"/>
    <property type="match status" value="1"/>
</dbReference>
<dbReference type="AlphaFoldDB" id="A0A8T9BFJ9"/>
<feature type="compositionally biased region" description="Low complexity" evidence="4">
    <location>
        <begin position="557"/>
        <end position="574"/>
    </location>
</feature>
<dbReference type="InterPro" id="IPR050654">
    <property type="entry name" value="AChE-related_enzymes"/>
</dbReference>
<gene>
    <name evidence="6" type="primary">ACHE_0</name>
    <name evidence="6" type="ORF">LARI1_G008567</name>
</gene>
<dbReference type="InterPro" id="IPR002018">
    <property type="entry name" value="CarbesteraseB"/>
</dbReference>
<feature type="non-terminal residue" evidence="6">
    <location>
        <position position="1"/>
    </location>
</feature>
<comment type="caution">
    <text evidence="6">The sequence shown here is derived from an EMBL/GenBank/DDBJ whole genome shotgun (WGS) entry which is preliminary data.</text>
</comment>
<dbReference type="GO" id="GO:0052689">
    <property type="term" value="F:carboxylic ester hydrolase activity"/>
    <property type="evidence" value="ECO:0007669"/>
    <property type="project" value="TreeGrafter"/>
</dbReference>
<dbReference type="InterPro" id="IPR029058">
    <property type="entry name" value="AB_hydrolase_fold"/>
</dbReference>
<evidence type="ECO:0000256" key="2">
    <source>
        <dbReference type="ARBA" id="ARBA00022801"/>
    </source>
</evidence>
<evidence type="ECO:0000256" key="4">
    <source>
        <dbReference type="SAM" id="MobiDB-lite"/>
    </source>
</evidence>
<evidence type="ECO:0000313" key="7">
    <source>
        <dbReference type="Proteomes" id="UP000469559"/>
    </source>
</evidence>